<dbReference type="SUPFAM" id="SSF52490">
    <property type="entry name" value="Tubulin nucleotide-binding domain-like"/>
    <property type="match status" value="1"/>
</dbReference>
<dbReference type="OrthoDB" id="580983at2"/>
<dbReference type="EMBL" id="CAJA01000496">
    <property type="protein sequence ID" value="CCH75430.1"/>
    <property type="molecule type" value="Genomic_DNA"/>
</dbReference>
<keyword evidence="2" id="KW-1185">Reference proteome</keyword>
<sequence>MTSNSHSHDHDHGACDSESAGFATDAARLQALVTDGVHRVGPHEGPFSLHVLGIGKAGTNIVEAMVRAHQEDPNGIPLHALAIDIGDEELRKLEAAGTDKATVRTTELPVLSSVDFFAGLRRYREFLKAEFPRYYWNPNYEPWLPNDMEMPSPGDHFHRAVSKGLYGVDYYTGGVTAEALDDFANEVVQSEQTPLVVIVFSIAGGTGSGIVPELARHLSNIRLGRRQLVLGIGVLPCDGDPDELSDGRTFIAINELDCLIDGEKNAGVVTVWGDLYRNAFTAGFFAVPQCGVYDKTGGNLEETHQIIDRGIADFVLRDGGLHVYETIKALNWMNVPADAWHPATRGDHTDRWITLLSVGLEADDPLPTREIVPEAQVPYAEVRGFGVEAEALKATADTLQRDVAPRVGPNVLSFDSAAGSAVTTIIPQLSKRDLALFGPARSAYDGLGWEDKLLRHAWLLDVGVLLCEPSTRFEGVGGECLLGCACWVVVPYAAIRGEDPVAVS</sequence>
<protein>
    <recommendedName>
        <fullName evidence="3">Tubulin/FtsZ GTPase domain-containing protein</fullName>
    </recommendedName>
</protein>
<evidence type="ECO:0008006" key="3">
    <source>
        <dbReference type="Google" id="ProtNLM"/>
    </source>
</evidence>
<dbReference type="Gene3D" id="3.40.50.1440">
    <property type="entry name" value="Tubulin/FtsZ, GTPase domain"/>
    <property type="match status" value="1"/>
</dbReference>
<organism evidence="1 2">
    <name type="scientific">Nostocoides australiense Ben110</name>
    <dbReference type="NCBI Taxonomy" id="1193182"/>
    <lineage>
        <taxon>Bacteria</taxon>
        <taxon>Bacillati</taxon>
        <taxon>Actinomycetota</taxon>
        <taxon>Actinomycetes</taxon>
        <taxon>Micrococcales</taxon>
        <taxon>Intrasporangiaceae</taxon>
        <taxon>Nostocoides</taxon>
    </lineage>
</organism>
<name>W6K2T9_9MICO</name>
<reference evidence="1 2" key="1">
    <citation type="journal article" date="2013" name="ISME J.">
        <title>A metabolic model for members of the genus Tetrasphaera involved in enhanced biological phosphorus removal.</title>
        <authorList>
            <person name="Kristiansen R."/>
            <person name="Nguyen H.T.T."/>
            <person name="Saunders A.M."/>
            <person name="Nielsen J.L."/>
            <person name="Wimmer R."/>
            <person name="Le V.Q."/>
            <person name="McIlroy S.J."/>
            <person name="Petrovski S."/>
            <person name="Seviour R.J."/>
            <person name="Calteau A."/>
            <person name="Nielsen K.L."/>
            <person name="Nielsen P.H."/>
        </authorList>
    </citation>
    <scope>NUCLEOTIDE SEQUENCE [LARGE SCALE GENOMIC DNA]</scope>
    <source>
        <strain evidence="1 2">Ben110</strain>
    </source>
</reference>
<evidence type="ECO:0000313" key="2">
    <source>
        <dbReference type="Proteomes" id="UP000035763"/>
    </source>
</evidence>
<dbReference type="RefSeq" id="WP_048693329.1">
    <property type="nucleotide sequence ID" value="NZ_HG764815.1"/>
</dbReference>
<evidence type="ECO:0000313" key="1">
    <source>
        <dbReference type="EMBL" id="CCH75430.1"/>
    </source>
</evidence>
<dbReference type="AlphaFoldDB" id="W6K2T9"/>
<gene>
    <name evidence="1" type="ORF">BN11_70008</name>
</gene>
<dbReference type="Proteomes" id="UP000035763">
    <property type="component" value="Unassembled WGS sequence"/>
</dbReference>
<dbReference type="InterPro" id="IPR036525">
    <property type="entry name" value="Tubulin/FtsZ_GTPase_sf"/>
</dbReference>
<comment type="caution">
    <text evidence="1">The sequence shown here is derived from an EMBL/GenBank/DDBJ whole genome shotgun (WGS) entry which is preliminary data.</text>
</comment>
<dbReference type="STRING" id="1193182.BN11_70008"/>
<accession>W6K2T9</accession>
<proteinExistence type="predicted"/>